<evidence type="ECO:0000259" key="10">
    <source>
        <dbReference type="Pfam" id="PF02397"/>
    </source>
</evidence>
<feature type="transmembrane region" description="Helical" evidence="7">
    <location>
        <begin position="989"/>
        <end position="1015"/>
    </location>
</feature>
<dbReference type="CDD" id="cd02120">
    <property type="entry name" value="PA_subtilisin_like"/>
    <property type="match status" value="1"/>
</dbReference>
<evidence type="ECO:0000259" key="11">
    <source>
        <dbReference type="Pfam" id="PF05922"/>
    </source>
</evidence>
<feature type="domain" description="Peptidase S8/S53" evidence="8">
    <location>
        <begin position="148"/>
        <end position="638"/>
    </location>
</feature>
<keyword evidence="7" id="KW-0472">Membrane</keyword>
<keyword evidence="12" id="KW-0808">Transferase</keyword>
<evidence type="ECO:0000313" key="13">
    <source>
        <dbReference type="Proteomes" id="UP000274350"/>
    </source>
</evidence>
<feature type="domain" description="PA" evidence="9">
    <location>
        <begin position="448"/>
        <end position="513"/>
    </location>
</feature>
<dbReference type="InterPro" id="IPR037045">
    <property type="entry name" value="S8pro/Inhibitor_I9_sf"/>
</dbReference>
<dbReference type="Proteomes" id="UP000274350">
    <property type="component" value="Chromosome"/>
</dbReference>
<dbReference type="PANTHER" id="PTHR10795">
    <property type="entry name" value="PROPROTEIN CONVERTASE SUBTILISIN/KEXIN"/>
    <property type="match status" value="1"/>
</dbReference>
<evidence type="ECO:0000256" key="4">
    <source>
        <dbReference type="ARBA" id="ARBA00022825"/>
    </source>
</evidence>
<evidence type="ECO:0000256" key="3">
    <source>
        <dbReference type="ARBA" id="ARBA00022801"/>
    </source>
</evidence>
<evidence type="ECO:0000259" key="8">
    <source>
        <dbReference type="Pfam" id="PF00082"/>
    </source>
</evidence>
<dbReference type="CDD" id="cd04852">
    <property type="entry name" value="Peptidases_S8_3"/>
    <property type="match status" value="1"/>
</dbReference>
<evidence type="ECO:0000256" key="5">
    <source>
        <dbReference type="PIRSR" id="PIRSR615500-1"/>
    </source>
</evidence>
<dbReference type="NCBIfam" id="TIGR03013">
    <property type="entry name" value="EpsB_2"/>
    <property type="match status" value="1"/>
</dbReference>
<keyword evidence="3 6" id="KW-0378">Hydrolase</keyword>
<dbReference type="Pfam" id="PF02397">
    <property type="entry name" value="Bac_transf"/>
    <property type="match status" value="1"/>
</dbReference>
<sequence length="1176" mass="125052">MLLLSGFSASTYAQEARRPYIVQLQAQPTASYAGGVANLAPTQATSGSRINFESVDVQNYVRYLGDQQNLVTSTIANAEILASYNTVLNGFAAMLTDAEVQSLQNNPNVLSVQANEMRQLQTITTTSFLGLDAANGMWSQLGGRNMSGEGMVVGIIDGGIWPENTAFADRVDANGVPTHDAGGTQVFGPAPASYKGACDSGLGFDPAKHCNNKLVGAHAYASGMKASNPTFHWTEFLDSPRDSVGGTVGHGGHGDHTASTVAGNWGATAVISGVPMGIATGMAPRARIAAYKVCWTFVDATATDGTGSKNSCTSIDIVSAIDQAVKDGVNVINFSISGGESVNDLAEQAFLRAANAGVFVAASAGNSGPDNQVAHISPWLTTVAASTHDRSLKSSVTLGNGAKYSGASFNTVDLAASPMIRAEDAGLAGADATELKLCFSNSVVSPGTPLLDPAKVAGKVVTCTRGTNARVDKSLAVLNAGGVGMVLVDNGAGLVAEVHSVPTVHVSVADGALIKTYATTASANAAISKFGVVKVPAPIMAGFSSRGPNRFDGNQLKPDITGPGVDIIANVTPGMTEAERNAIADGSAAGAPAWASYQGTSMSSPHIAGIATLLRQQHPTWSPAAVKSAMMTTSTPTLDDGLIGMQNGKLPWSQGAGHVNPNGAANPGLVYDLGKNDYIKYQCKVNKAAVVPASDCTTIGTLNETYNLNLPSLRIANHHVSKITFILLLFEFAIALGAVYLGAMIRMLDHHYPSYVSIDNFFLTAVTFALTVVFSLSALGMYQINFREGIRATFLRLMPAFALALTLITLIFYVIPALYLGRGIMGLVFVITAAGVLVGRILFFKTSEIRLLKSRIIFLGTGKLAQECHELALTNTAHHEYHILGFVPVSDEEQVVLGKYVLPTSIGIAGLAKQYSADEVVVAVQNRRGVHFPIQELLDCKLMGVKVIDAAAFFEREACQIRVESLQPGWLVFGDGFNQSFSRKFGKQIFDLVVSAMMFLLTLPIMLFTAMLIYLEDRGPIFYKQERVGKNGLSYMVLKFRSMGISAEKAGSPQWASANDPRTTRVGSVIRKLRIDELPQIINVLKGEMSFVGPRPERPFFVEQLCKEVPFYNMRHSVKPGITGMAQVRYAYGASVEDALQKLQYDLYYVKNNSLFLDILILLETVQVVLLGKGAR</sequence>
<evidence type="ECO:0000256" key="7">
    <source>
        <dbReference type="SAM" id="Phobius"/>
    </source>
</evidence>
<dbReference type="PROSITE" id="PS51892">
    <property type="entry name" value="SUBTILASE"/>
    <property type="match status" value="1"/>
</dbReference>
<dbReference type="PRINTS" id="PR00723">
    <property type="entry name" value="SUBTILISIN"/>
</dbReference>
<evidence type="ECO:0000313" key="12">
    <source>
        <dbReference type="EMBL" id="QJQ07742.1"/>
    </source>
</evidence>
<dbReference type="InterPro" id="IPR010259">
    <property type="entry name" value="S8pro/Inhibitor_I9"/>
</dbReference>
<feature type="domain" description="Bacterial sugar transferase" evidence="10">
    <location>
        <begin position="987"/>
        <end position="1170"/>
    </location>
</feature>
<feature type="transmembrane region" description="Helical" evidence="7">
    <location>
        <begin position="794"/>
        <end position="818"/>
    </location>
</feature>
<evidence type="ECO:0000259" key="9">
    <source>
        <dbReference type="Pfam" id="PF02225"/>
    </source>
</evidence>
<accession>A0A6M4A8T2</accession>
<dbReference type="AlphaFoldDB" id="A0A6M4A8T2"/>
<name>A0A6M4A8T2_9BURK</name>
<feature type="transmembrane region" description="Helical" evidence="7">
    <location>
        <begin position="824"/>
        <end position="843"/>
    </location>
</feature>
<dbReference type="Gene3D" id="3.30.70.80">
    <property type="entry name" value="Peptidase S8 propeptide/proteinase inhibitor I9"/>
    <property type="match status" value="1"/>
</dbReference>
<dbReference type="SUPFAM" id="SSF52743">
    <property type="entry name" value="Subtilisin-like"/>
    <property type="match status" value="1"/>
</dbReference>
<dbReference type="InterPro" id="IPR003362">
    <property type="entry name" value="Bact_transf"/>
</dbReference>
<feature type="domain" description="Inhibitor I9" evidence="11">
    <location>
        <begin position="20"/>
        <end position="121"/>
    </location>
</feature>
<keyword evidence="13" id="KW-1185">Reference proteome</keyword>
<dbReference type="InterPro" id="IPR045051">
    <property type="entry name" value="SBT"/>
</dbReference>
<dbReference type="InterPro" id="IPR034197">
    <property type="entry name" value="Peptidases_S8_3"/>
</dbReference>
<evidence type="ECO:0000256" key="2">
    <source>
        <dbReference type="ARBA" id="ARBA00022670"/>
    </source>
</evidence>
<feature type="active site" description="Charge relay system" evidence="5 6">
    <location>
        <position position="253"/>
    </location>
</feature>
<dbReference type="InterPro" id="IPR003137">
    <property type="entry name" value="PA_domain"/>
</dbReference>
<keyword evidence="7" id="KW-0812">Transmembrane</keyword>
<evidence type="ECO:0000256" key="1">
    <source>
        <dbReference type="ARBA" id="ARBA00011073"/>
    </source>
</evidence>
<dbReference type="InterPro" id="IPR036852">
    <property type="entry name" value="Peptidase_S8/S53_dom_sf"/>
</dbReference>
<dbReference type="Gene3D" id="3.50.30.30">
    <property type="match status" value="1"/>
</dbReference>
<dbReference type="GO" id="GO:0016740">
    <property type="term" value="F:transferase activity"/>
    <property type="evidence" value="ECO:0007669"/>
    <property type="project" value="UniProtKB-KW"/>
</dbReference>
<dbReference type="GO" id="GO:0004252">
    <property type="term" value="F:serine-type endopeptidase activity"/>
    <property type="evidence" value="ECO:0007669"/>
    <property type="project" value="UniProtKB-UniRule"/>
</dbReference>
<dbReference type="KEGG" id="upi:EJG51_013335"/>
<proteinExistence type="inferred from homology"/>
<feature type="active site" description="Charge relay system" evidence="5 6">
    <location>
        <position position="157"/>
    </location>
</feature>
<keyword evidence="4 6" id="KW-0720">Serine protease</keyword>
<comment type="similarity">
    <text evidence="1 6">Belongs to the peptidase S8 family.</text>
</comment>
<feature type="transmembrane region" description="Helical" evidence="7">
    <location>
        <begin position="265"/>
        <end position="283"/>
    </location>
</feature>
<dbReference type="InterPro" id="IPR000209">
    <property type="entry name" value="Peptidase_S8/S53_dom"/>
</dbReference>
<evidence type="ECO:0000256" key="6">
    <source>
        <dbReference type="PROSITE-ProRule" id="PRU01240"/>
    </source>
</evidence>
<feature type="active site" description="Charge relay system" evidence="5 6">
    <location>
        <position position="601"/>
    </location>
</feature>
<dbReference type="PROSITE" id="PS00138">
    <property type="entry name" value="SUBTILASE_SER"/>
    <property type="match status" value="1"/>
</dbReference>
<dbReference type="EMBL" id="CP051152">
    <property type="protein sequence ID" value="QJQ07742.1"/>
    <property type="molecule type" value="Genomic_DNA"/>
</dbReference>
<feature type="transmembrane region" description="Helical" evidence="7">
    <location>
        <begin position="723"/>
        <end position="741"/>
    </location>
</feature>
<dbReference type="Pfam" id="PF02225">
    <property type="entry name" value="PA"/>
    <property type="match status" value="1"/>
</dbReference>
<reference evidence="12 13" key="1">
    <citation type="journal article" date="2019" name="Int. J. Syst. Evol. Microbiol.">
        <title>Undibacterium piscinae sp. nov., isolated from Korean shiner intestine.</title>
        <authorList>
            <person name="Lee S.Y."/>
            <person name="Kang W."/>
            <person name="Kim P.S."/>
            <person name="Kim H.S."/>
            <person name="Sung H."/>
            <person name="Shin N.R."/>
            <person name="Whon T.W."/>
            <person name="Yun J.H."/>
            <person name="Lee J.Y."/>
            <person name="Lee J.Y."/>
            <person name="Jung M.J."/>
            <person name="Jeong Y.S."/>
            <person name="Tak E.J."/>
            <person name="Han J.E."/>
            <person name="Hyun D.W."/>
            <person name="Kang M.S."/>
            <person name="Lee K.E."/>
            <person name="Lee B.H."/>
            <person name="Bae J.W."/>
        </authorList>
    </citation>
    <scope>NUCLEOTIDE SEQUENCE [LARGE SCALE GENOMIC DNA]</scope>
    <source>
        <strain evidence="12 13">S11R28</strain>
    </source>
</reference>
<gene>
    <name evidence="12" type="ORF">EJG51_013335</name>
</gene>
<dbReference type="InterPro" id="IPR017464">
    <property type="entry name" value="Sugar_tfrase_EpsB_2"/>
</dbReference>
<protein>
    <submittedName>
        <fullName evidence="12">TIGR03013 family PEP-CTERM/XrtA system glycosyltransferase</fullName>
    </submittedName>
</protein>
<dbReference type="InterPro" id="IPR017475">
    <property type="entry name" value="EPS_sugar_tfrase"/>
</dbReference>
<organism evidence="12 13">
    <name type="scientific">Undibacterium piscinae</name>
    <dbReference type="NCBI Taxonomy" id="2495591"/>
    <lineage>
        <taxon>Bacteria</taxon>
        <taxon>Pseudomonadati</taxon>
        <taxon>Pseudomonadota</taxon>
        <taxon>Betaproteobacteria</taxon>
        <taxon>Burkholderiales</taxon>
        <taxon>Oxalobacteraceae</taxon>
        <taxon>Undibacterium</taxon>
    </lineage>
</organism>
<keyword evidence="7" id="KW-1133">Transmembrane helix</keyword>
<dbReference type="Pfam" id="PF05922">
    <property type="entry name" value="Inhibitor_I9"/>
    <property type="match status" value="1"/>
</dbReference>
<dbReference type="GO" id="GO:0006508">
    <property type="term" value="P:proteolysis"/>
    <property type="evidence" value="ECO:0007669"/>
    <property type="project" value="UniProtKB-KW"/>
</dbReference>
<dbReference type="InterPro" id="IPR023828">
    <property type="entry name" value="Peptidase_S8_Ser-AS"/>
</dbReference>
<feature type="transmembrane region" description="Helical" evidence="7">
    <location>
        <begin position="761"/>
        <end position="782"/>
    </location>
</feature>
<dbReference type="NCBIfam" id="TIGR03025">
    <property type="entry name" value="EPS_sugtrans"/>
    <property type="match status" value="1"/>
</dbReference>
<keyword evidence="2 6" id="KW-0645">Protease</keyword>
<dbReference type="Gene3D" id="3.40.50.200">
    <property type="entry name" value="Peptidase S8/S53 domain"/>
    <property type="match status" value="1"/>
</dbReference>
<dbReference type="InterPro" id="IPR015500">
    <property type="entry name" value="Peptidase_S8_subtilisin-rel"/>
</dbReference>
<dbReference type="Pfam" id="PF00082">
    <property type="entry name" value="Peptidase_S8"/>
    <property type="match status" value="1"/>
</dbReference>